<sequence length="165" mass="17260">MSNIKKIVYSALLTALAIVIPIAFGFLAIQIGPFSATLAAHVPLFLSMFLGPAAAAMVGIGSGLGFLVTKGSYIAARAFMHTFVGAAGALLIKKGVAYKKVVLFTAPLHGVLEALIVIPFGITMDKILITVGIGSFLHHIVDGVIALAIMKTLYRALNLKLIKEG</sequence>
<reference evidence="2 3" key="1">
    <citation type="submission" date="2020-04" db="EMBL/GenBank/DDBJ databases">
        <title>Genomic insights into acetone-butanol-ethanol (ABE) fermentation by sequencing solventogenic clostridia strains.</title>
        <authorList>
            <person name="Brown S."/>
        </authorList>
    </citation>
    <scope>NUCLEOTIDE SEQUENCE [LARGE SCALE GENOMIC DNA]</scope>
    <source>
        <strain evidence="2 3">DJ011</strain>
    </source>
</reference>
<comment type="caution">
    <text evidence="2">The sequence shown here is derived from an EMBL/GenBank/DDBJ whole genome shotgun (WGS) entry which is preliminary data.</text>
</comment>
<feature type="transmembrane region" description="Helical" evidence="1">
    <location>
        <begin position="44"/>
        <end position="68"/>
    </location>
</feature>
<dbReference type="Proteomes" id="UP000563151">
    <property type="component" value="Unassembled WGS sequence"/>
</dbReference>
<keyword evidence="1" id="KW-0812">Transmembrane</keyword>
<dbReference type="RefSeq" id="WP_035148424.1">
    <property type="nucleotide sequence ID" value="NZ_JAAZWO010000002.1"/>
</dbReference>
<organism evidence="2 3">
    <name type="scientific">Clostridium tetanomorphum</name>
    <dbReference type="NCBI Taxonomy" id="1553"/>
    <lineage>
        <taxon>Bacteria</taxon>
        <taxon>Bacillati</taxon>
        <taxon>Bacillota</taxon>
        <taxon>Clostridia</taxon>
        <taxon>Eubacteriales</taxon>
        <taxon>Clostridiaceae</taxon>
        <taxon>Clostridium</taxon>
    </lineage>
</organism>
<keyword evidence="1" id="KW-0472">Membrane</keyword>
<dbReference type="AlphaFoldDB" id="A0A923IYK8"/>
<keyword evidence="1" id="KW-1133">Transmembrane helix</keyword>
<evidence type="ECO:0000256" key="1">
    <source>
        <dbReference type="SAM" id="Phobius"/>
    </source>
</evidence>
<evidence type="ECO:0000313" key="3">
    <source>
        <dbReference type="Proteomes" id="UP000563151"/>
    </source>
</evidence>
<name>A0A923IYK8_CLOTT</name>
<feature type="transmembrane region" description="Helical" evidence="1">
    <location>
        <begin position="101"/>
        <end position="122"/>
    </location>
</feature>
<feature type="transmembrane region" description="Helical" evidence="1">
    <location>
        <begin position="128"/>
        <end position="150"/>
    </location>
</feature>
<proteinExistence type="predicted"/>
<gene>
    <name evidence="2" type="ORF">HGG79_01680</name>
</gene>
<protein>
    <submittedName>
        <fullName evidence="2">ECF transporter S component</fullName>
    </submittedName>
</protein>
<feature type="transmembrane region" description="Helical" evidence="1">
    <location>
        <begin position="6"/>
        <end position="32"/>
    </location>
</feature>
<accession>A0A923IYK8</accession>
<keyword evidence="3" id="KW-1185">Reference proteome</keyword>
<dbReference type="Gene3D" id="1.10.1760.20">
    <property type="match status" value="1"/>
</dbReference>
<evidence type="ECO:0000313" key="2">
    <source>
        <dbReference type="EMBL" id="MBC2396491.1"/>
    </source>
</evidence>
<dbReference type="EMBL" id="JAAZWO010000002">
    <property type="protein sequence ID" value="MBC2396491.1"/>
    <property type="molecule type" value="Genomic_DNA"/>
</dbReference>